<gene>
    <name evidence="4" type="primary">ABSGL_08899.1 scaffold 10451</name>
</gene>
<keyword evidence="5" id="KW-1185">Reference proteome</keyword>
<feature type="domain" description="ABC transporter" evidence="3">
    <location>
        <begin position="12"/>
        <end position="236"/>
    </location>
</feature>
<keyword evidence="1" id="KW-0547">Nucleotide-binding</keyword>
<dbReference type="InterPro" id="IPR027417">
    <property type="entry name" value="P-loop_NTPase"/>
</dbReference>
<name>A0A168PW09_ABSGL</name>
<dbReference type="EMBL" id="LT554032">
    <property type="protein sequence ID" value="SAM03082.1"/>
    <property type="molecule type" value="Genomic_DNA"/>
</dbReference>
<dbReference type="SMART" id="SM00382">
    <property type="entry name" value="AAA"/>
    <property type="match status" value="1"/>
</dbReference>
<dbReference type="Gene3D" id="3.40.50.300">
    <property type="entry name" value="P-loop containing nucleotide triphosphate hydrolases"/>
    <property type="match status" value="1"/>
</dbReference>
<dbReference type="AlphaFoldDB" id="A0A168PW09"/>
<dbReference type="GO" id="GO:0016887">
    <property type="term" value="F:ATP hydrolysis activity"/>
    <property type="evidence" value="ECO:0007669"/>
    <property type="project" value="InterPro"/>
</dbReference>
<dbReference type="PANTHER" id="PTHR43158:SF2">
    <property type="entry name" value="SKFA PEPTIDE EXPORT ATP-BINDING PROTEIN SKFE"/>
    <property type="match status" value="1"/>
</dbReference>
<dbReference type="FunCoup" id="A0A168PW09">
    <property type="interactions" value="109"/>
</dbReference>
<evidence type="ECO:0000313" key="5">
    <source>
        <dbReference type="Proteomes" id="UP000078561"/>
    </source>
</evidence>
<dbReference type="OMA" id="YLGTEWV"/>
<sequence length="298" mass="33993">MSTQHSNYDLAVDVDKLNFDYGGPLILNNLSLALAPGSRCILVGANGAGKTTCLRILGGKRMVSGSRVNVLGKNVFQDAPKGVTYLGTEWANNPVVRSDLSVEYLLYSMGSKRWPERTQRLLQVLDVDTKWHMHQVSDGQRRRVQLVMGLLQPWDLLLLDEVTVDLDVLVRADFLAFLKQETETRGATIVYATHIFDGLGQWPTHVAHVTEGTITELHTMDGRFEELEKAKEDNRRRHSLDSPLMELCYEWLRRDRERTRLSDKATPIDPETGLPHTKWDDLGADMKTYGDKYYNYWK</sequence>
<dbReference type="PANTHER" id="PTHR43158">
    <property type="entry name" value="SKFA PEPTIDE EXPORT ATP-BINDING PROTEIN SKFE"/>
    <property type="match status" value="1"/>
</dbReference>
<evidence type="ECO:0000259" key="3">
    <source>
        <dbReference type="PROSITE" id="PS50893"/>
    </source>
</evidence>
<dbReference type="OrthoDB" id="6512918at2759"/>
<dbReference type="InParanoid" id="A0A168PW09"/>
<dbReference type="InterPro" id="IPR003439">
    <property type="entry name" value="ABC_transporter-like_ATP-bd"/>
</dbReference>
<protein>
    <recommendedName>
        <fullName evidence="3">ABC transporter domain-containing protein</fullName>
    </recommendedName>
</protein>
<accession>A0A168PW09</accession>
<keyword evidence="2" id="KW-0067">ATP-binding</keyword>
<dbReference type="Pfam" id="PF00005">
    <property type="entry name" value="ABC_tran"/>
    <property type="match status" value="1"/>
</dbReference>
<reference evidence="4" key="1">
    <citation type="submission" date="2016-04" db="EMBL/GenBank/DDBJ databases">
        <authorList>
            <person name="Evans L.H."/>
            <person name="Alamgir A."/>
            <person name="Owens N."/>
            <person name="Weber N.D."/>
            <person name="Virtaneva K."/>
            <person name="Barbian K."/>
            <person name="Babar A."/>
            <person name="Rosenke K."/>
        </authorList>
    </citation>
    <scope>NUCLEOTIDE SEQUENCE [LARGE SCALE GENOMIC DNA]</scope>
    <source>
        <strain evidence="4">CBS 101.48</strain>
    </source>
</reference>
<dbReference type="Proteomes" id="UP000078561">
    <property type="component" value="Unassembled WGS sequence"/>
</dbReference>
<proteinExistence type="predicted"/>
<evidence type="ECO:0000256" key="2">
    <source>
        <dbReference type="ARBA" id="ARBA00022840"/>
    </source>
</evidence>
<dbReference type="PROSITE" id="PS50893">
    <property type="entry name" value="ABC_TRANSPORTER_2"/>
    <property type="match status" value="1"/>
</dbReference>
<evidence type="ECO:0000313" key="4">
    <source>
        <dbReference type="EMBL" id="SAM03082.1"/>
    </source>
</evidence>
<dbReference type="SUPFAM" id="SSF52540">
    <property type="entry name" value="P-loop containing nucleoside triphosphate hydrolases"/>
    <property type="match status" value="1"/>
</dbReference>
<organism evidence="4">
    <name type="scientific">Absidia glauca</name>
    <name type="common">Pin mould</name>
    <dbReference type="NCBI Taxonomy" id="4829"/>
    <lineage>
        <taxon>Eukaryota</taxon>
        <taxon>Fungi</taxon>
        <taxon>Fungi incertae sedis</taxon>
        <taxon>Mucoromycota</taxon>
        <taxon>Mucoromycotina</taxon>
        <taxon>Mucoromycetes</taxon>
        <taxon>Mucorales</taxon>
        <taxon>Cunninghamellaceae</taxon>
        <taxon>Absidia</taxon>
    </lineage>
</organism>
<evidence type="ECO:0000256" key="1">
    <source>
        <dbReference type="ARBA" id="ARBA00022741"/>
    </source>
</evidence>
<dbReference type="InterPro" id="IPR003593">
    <property type="entry name" value="AAA+_ATPase"/>
</dbReference>
<dbReference type="STRING" id="4829.A0A168PW09"/>
<dbReference type="GO" id="GO:0005524">
    <property type="term" value="F:ATP binding"/>
    <property type="evidence" value="ECO:0007669"/>
    <property type="project" value="UniProtKB-KW"/>
</dbReference>